<dbReference type="InterPro" id="IPR027417">
    <property type="entry name" value="P-loop_NTPase"/>
</dbReference>
<gene>
    <name evidence="3" type="ORF">CONLIGDRAFT_668567</name>
</gene>
<comment type="similarity">
    <text evidence="2">Belongs to the ELP6 family.</text>
</comment>
<comment type="pathway">
    <text evidence="1">tRNA modification; 5-methoxycarbonylmethyl-2-thiouridine-tRNA biosynthesis.</text>
</comment>
<dbReference type="InParanoid" id="A0A1J7JMR3"/>
<dbReference type="STRING" id="1408157.A0A1J7JMR3"/>
<organism evidence="3 4">
    <name type="scientific">Coniochaeta ligniaria NRRL 30616</name>
    <dbReference type="NCBI Taxonomy" id="1408157"/>
    <lineage>
        <taxon>Eukaryota</taxon>
        <taxon>Fungi</taxon>
        <taxon>Dikarya</taxon>
        <taxon>Ascomycota</taxon>
        <taxon>Pezizomycotina</taxon>
        <taxon>Sordariomycetes</taxon>
        <taxon>Sordariomycetidae</taxon>
        <taxon>Coniochaetales</taxon>
        <taxon>Coniochaetaceae</taxon>
        <taxon>Coniochaeta</taxon>
    </lineage>
</organism>
<keyword evidence="4" id="KW-1185">Reference proteome</keyword>
<dbReference type="EMBL" id="KV875096">
    <property type="protein sequence ID" value="OIW30596.1"/>
    <property type="molecule type" value="Genomic_DNA"/>
</dbReference>
<dbReference type="Gene3D" id="3.40.50.300">
    <property type="entry name" value="P-loop containing nucleotide triphosphate hydrolases"/>
    <property type="match status" value="1"/>
</dbReference>
<accession>A0A1J7JMR3</accession>
<dbReference type="CDD" id="cd19495">
    <property type="entry name" value="Elp6"/>
    <property type="match status" value="1"/>
</dbReference>
<evidence type="ECO:0000256" key="2">
    <source>
        <dbReference type="ARBA" id="ARBA00008837"/>
    </source>
</evidence>
<evidence type="ECO:0008006" key="5">
    <source>
        <dbReference type="Google" id="ProtNLM"/>
    </source>
</evidence>
<sequence>MSTRIPPLLEPYLALPPETSLIVLTSILGASTNWLVLRYLHTFLTSSPKPDSAPSSLDDPDKEDVSVLLVSFLRDYPFWRDGAGRLGVDLEGAGRKGRFVFVDGLTGLFLPPTGTSTQEKPSPWQVRLGSPRLEDVRRTLHAAMDGMVARGAGKVVLVVDQLDLLLATAGPGEEGLGLGVKEMMLDLREKTHATIMTLSADEPLVASQTTRLEKEHAALVLSAAHEAEIVLSLRLLDTGTAKDVSGVVRITRGGGESSRAVEEKEYLYHVLGDGGVRVFERGQ</sequence>
<dbReference type="GO" id="GO:0002098">
    <property type="term" value="P:tRNA wobble uridine modification"/>
    <property type="evidence" value="ECO:0007669"/>
    <property type="project" value="InterPro"/>
</dbReference>
<dbReference type="PANTHER" id="PTHR16184">
    <property type="entry name" value="ELONGATOR COMPLEX PROTEIN 6"/>
    <property type="match status" value="1"/>
</dbReference>
<dbReference type="InterPro" id="IPR018627">
    <property type="entry name" value="ELP6"/>
</dbReference>
<dbReference type="Proteomes" id="UP000182658">
    <property type="component" value="Unassembled WGS sequence"/>
</dbReference>
<protein>
    <recommendedName>
        <fullName evidence="5">Elongator complex protein 6</fullName>
    </recommendedName>
</protein>
<reference evidence="3 4" key="1">
    <citation type="submission" date="2016-10" db="EMBL/GenBank/DDBJ databases">
        <title>Draft genome sequence of Coniochaeta ligniaria NRRL30616, a lignocellulolytic fungus for bioabatement of inhibitors in plant biomass hydrolysates.</title>
        <authorList>
            <consortium name="DOE Joint Genome Institute"/>
            <person name="Jimenez D.J."/>
            <person name="Hector R.E."/>
            <person name="Riley R."/>
            <person name="Sun H."/>
            <person name="Grigoriev I.V."/>
            <person name="Van Elsas J.D."/>
            <person name="Nichols N.N."/>
        </authorList>
    </citation>
    <scope>NUCLEOTIDE SEQUENCE [LARGE SCALE GENOMIC DNA]</scope>
    <source>
        <strain evidence="3 4">NRRL 30616</strain>
    </source>
</reference>
<dbReference type="PANTHER" id="PTHR16184:SF6">
    <property type="entry name" value="ELONGATOR COMPLEX PROTEIN 6"/>
    <property type="match status" value="1"/>
</dbReference>
<evidence type="ECO:0000313" key="3">
    <source>
        <dbReference type="EMBL" id="OIW30596.1"/>
    </source>
</evidence>
<name>A0A1J7JMR3_9PEZI</name>
<dbReference type="AlphaFoldDB" id="A0A1J7JMR3"/>
<evidence type="ECO:0000256" key="1">
    <source>
        <dbReference type="ARBA" id="ARBA00005043"/>
    </source>
</evidence>
<dbReference type="GO" id="GO:0033588">
    <property type="term" value="C:elongator holoenzyme complex"/>
    <property type="evidence" value="ECO:0007669"/>
    <property type="project" value="InterPro"/>
</dbReference>
<evidence type="ECO:0000313" key="4">
    <source>
        <dbReference type="Proteomes" id="UP000182658"/>
    </source>
</evidence>
<dbReference type="OrthoDB" id="9995306at2759"/>
<dbReference type="Pfam" id="PF09807">
    <property type="entry name" value="ELP6"/>
    <property type="match status" value="1"/>
</dbReference>
<proteinExistence type="inferred from homology"/>
<dbReference type="UniPathway" id="UPA00988"/>